<reference evidence="2 3" key="1">
    <citation type="journal article" date="2018" name="Sci. Rep.">
        <title>Comparative analysis of the Pocillopora damicornis genome highlights role of immune system in coral evolution.</title>
        <authorList>
            <person name="Cunning R."/>
            <person name="Bay R.A."/>
            <person name="Gillette P."/>
            <person name="Baker A.C."/>
            <person name="Traylor-Knowles N."/>
        </authorList>
    </citation>
    <scope>NUCLEOTIDE SEQUENCE [LARGE SCALE GENOMIC DNA]</scope>
    <source>
        <strain evidence="2">RSMAS</strain>
        <tissue evidence="2">Whole animal</tissue>
    </source>
</reference>
<keyword evidence="3" id="KW-1185">Reference proteome</keyword>
<comment type="caution">
    <text evidence="2">The sequence shown here is derived from an EMBL/GenBank/DDBJ whole genome shotgun (WGS) entry which is preliminary data.</text>
</comment>
<organism evidence="2 3">
    <name type="scientific">Pocillopora damicornis</name>
    <name type="common">Cauliflower coral</name>
    <name type="synonym">Millepora damicornis</name>
    <dbReference type="NCBI Taxonomy" id="46731"/>
    <lineage>
        <taxon>Eukaryota</taxon>
        <taxon>Metazoa</taxon>
        <taxon>Cnidaria</taxon>
        <taxon>Anthozoa</taxon>
        <taxon>Hexacorallia</taxon>
        <taxon>Scleractinia</taxon>
        <taxon>Astrocoeniina</taxon>
        <taxon>Pocilloporidae</taxon>
        <taxon>Pocillopora</taxon>
    </lineage>
</organism>
<dbReference type="Proteomes" id="UP000275408">
    <property type="component" value="Unassembled WGS sequence"/>
</dbReference>
<feature type="transmembrane region" description="Helical" evidence="1">
    <location>
        <begin position="6"/>
        <end position="25"/>
    </location>
</feature>
<evidence type="ECO:0000313" key="3">
    <source>
        <dbReference type="Proteomes" id="UP000275408"/>
    </source>
</evidence>
<feature type="non-terminal residue" evidence="2">
    <location>
        <position position="84"/>
    </location>
</feature>
<accession>A0A3M6TBG4</accession>
<keyword evidence="1" id="KW-0812">Transmembrane</keyword>
<gene>
    <name evidence="2" type="ORF">pdam_00012436</name>
</gene>
<evidence type="ECO:0000256" key="1">
    <source>
        <dbReference type="SAM" id="Phobius"/>
    </source>
</evidence>
<evidence type="ECO:0000313" key="2">
    <source>
        <dbReference type="EMBL" id="RMX38736.1"/>
    </source>
</evidence>
<proteinExistence type="predicted"/>
<sequence>VNRPTAIWNLVCSASVLLVRANLIGSRSFIRPVMFDLELEWTILPLPLKSKMATIIFDKKILSTRSPKLRLLCRLHGIYLFYMK</sequence>
<keyword evidence="1" id="KW-0472">Membrane</keyword>
<feature type="non-terminal residue" evidence="2">
    <location>
        <position position="1"/>
    </location>
</feature>
<protein>
    <submittedName>
        <fullName evidence="2">Uncharacterized protein</fullName>
    </submittedName>
</protein>
<keyword evidence="1" id="KW-1133">Transmembrane helix</keyword>
<name>A0A3M6TBG4_POCDA</name>
<dbReference type="EMBL" id="RCHS01003951">
    <property type="protein sequence ID" value="RMX38736.1"/>
    <property type="molecule type" value="Genomic_DNA"/>
</dbReference>
<dbReference type="AlphaFoldDB" id="A0A3M6TBG4"/>